<keyword evidence="2" id="KW-1185">Reference proteome</keyword>
<accession>A0A2P7SDA4</accession>
<dbReference type="Proteomes" id="UP000241229">
    <property type="component" value="Unassembled WGS sequence"/>
</dbReference>
<dbReference type="EMBL" id="PXYK01000009">
    <property type="protein sequence ID" value="PSJ60470.1"/>
    <property type="molecule type" value="Genomic_DNA"/>
</dbReference>
<organism evidence="1 2">
    <name type="scientific">Kumtagia ephedrae</name>
    <dbReference type="NCBI Taxonomy" id="2116701"/>
    <lineage>
        <taxon>Bacteria</taxon>
        <taxon>Pseudomonadati</taxon>
        <taxon>Pseudomonadota</taxon>
        <taxon>Alphaproteobacteria</taxon>
        <taxon>Hyphomicrobiales</taxon>
        <taxon>Phyllobacteriaceae</taxon>
        <taxon>Kumtagia</taxon>
    </lineage>
</organism>
<evidence type="ECO:0008006" key="3">
    <source>
        <dbReference type="Google" id="ProtNLM"/>
    </source>
</evidence>
<dbReference type="AlphaFoldDB" id="A0A2P7SDA4"/>
<sequence>MADAHNHHYVPQGYLRRFAQGEGRQAKIFTSDLETGKSFTTLVRNVAALRDFNRIETDGHHPNALEEAYAKFEGPAAEALKRIGETRSIANGDDRLLVINLMALMSTRHPRVRATIDEFMGRVMRGVGEMMTSTKERWESVVRRADAAQPFSPEHKEVTYEQMRDFVRSGEYDIKVHQNMHIGLEIDGMDAVLRTMLARKWVLHVADEHAGDFVTSDNPVCLMTTRPLPAPWMGVGHGMQHTAILFPVTRRMALVGLFEGMEGELSADGGAVARMNSLIITHAERQVYAYDDTFKYAKKGGYFGGRDLVRDPDALRKQD</sequence>
<proteinExistence type="predicted"/>
<reference evidence="1 2" key="1">
    <citation type="submission" date="2018-03" db="EMBL/GenBank/DDBJ databases">
        <title>The draft genome of Mesorhizobium sp. 6GN-30.</title>
        <authorList>
            <person name="Liu L."/>
            <person name="Li L."/>
            <person name="Wang T."/>
            <person name="Zhang X."/>
            <person name="Liang L."/>
        </authorList>
    </citation>
    <scope>NUCLEOTIDE SEQUENCE [LARGE SCALE GENOMIC DNA]</scope>
    <source>
        <strain evidence="1 2">6GN30</strain>
    </source>
</reference>
<dbReference type="OrthoDB" id="5918636at2"/>
<evidence type="ECO:0000313" key="1">
    <source>
        <dbReference type="EMBL" id="PSJ60470.1"/>
    </source>
</evidence>
<protein>
    <recommendedName>
        <fullName evidence="3">DUF4238 domain-containing protein</fullName>
    </recommendedName>
</protein>
<name>A0A2P7SDA4_9HYPH</name>
<comment type="caution">
    <text evidence="1">The sequence shown here is derived from an EMBL/GenBank/DDBJ whole genome shotgun (WGS) entry which is preliminary data.</text>
</comment>
<dbReference type="Pfam" id="PF14022">
    <property type="entry name" value="DUF4238"/>
    <property type="match status" value="1"/>
</dbReference>
<gene>
    <name evidence="1" type="ORF">C7I84_10805</name>
</gene>
<dbReference type="InterPro" id="IPR025332">
    <property type="entry name" value="DUF4238"/>
</dbReference>
<dbReference type="RefSeq" id="WP_106772195.1">
    <property type="nucleotide sequence ID" value="NZ_PXYK01000009.1"/>
</dbReference>
<evidence type="ECO:0000313" key="2">
    <source>
        <dbReference type="Proteomes" id="UP000241229"/>
    </source>
</evidence>